<comment type="caution">
    <text evidence="1">The sequence shown here is derived from an EMBL/GenBank/DDBJ whole genome shotgun (WGS) entry which is preliminary data.</text>
</comment>
<dbReference type="InterPro" id="IPR032466">
    <property type="entry name" value="Metal_Hydrolase"/>
</dbReference>
<accession>A0A2M7UCV5</accession>
<organism evidence="1 2">
    <name type="scientific">Candidatus Portnoybacteria bacterium CG_4_10_14_0_2_um_filter_43_36</name>
    <dbReference type="NCBI Taxonomy" id="1974798"/>
    <lineage>
        <taxon>Bacteria</taxon>
        <taxon>Candidatus Portnoyibacteriota</taxon>
    </lineage>
</organism>
<evidence type="ECO:0000313" key="1">
    <source>
        <dbReference type="EMBL" id="PIZ69075.1"/>
    </source>
</evidence>
<dbReference type="GO" id="GO:0016788">
    <property type="term" value="F:hydrolase activity, acting on ester bonds"/>
    <property type="evidence" value="ECO:0007669"/>
    <property type="project" value="InterPro"/>
</dbReference>
<dbReference type="PANTHER" id="PTHR46124:SF2">
    <property type="entry name" value="D-AMINOACYL-TRNA DEACYLASE"/>
    <property type="match status" value="1"/>
</dbReference>
<dbReference type="Gene3D" id="3.20.20.140">
    <property type="entry name" value="Metal-dependent hydrolases"/>
    <property type="match status" value="1"/>
</dbReference>
<dbReference type="SUPFAM" id="SSF51556">
    <property type="entry name" value="Metallo-dependent hydrolases"/>
    <property type="match status" value="1"/>
</dbReference>
<dbReference type="AlphaFoldDB" id="A0A2M7UCV5"/>
<dbReference type="Proteomes" id="UP000231688">
    <property type="component" value="Unassembled WGS sequence"/>
</dbReference>
<name>A0A2M7UCV5_9BACT</name>
<evidence type="ECO:0008006" key="3">
    <source>
        <dbReference type="Google" id="ProtNLM"/>
    </source>
</evidence>
<sequence length="57" mass="6444">IVLETDAPYLAPEPHRGERNEPAYVRYVAEKIAEVKGIGFDDVAKQTTKNARELFNI</sequence>
<dbReference type="InterPro" id="IPR001130">
    <property type="entry name" value="TatD-like"/>
</dbReference>
<dbReference type="EMBL" id="PFOH01000060">
    <property type="protein sequence ID" value="PIZ69075.1"/>
    <property type="molecule type" value="Genomic_DNA"/>
</dbReference>
<protein>
    <recommendedName>
        <fullName evidence="3">Hydrolase TatD</fullName>
    </recommendedName>
</protein>
<gene>
    <name evidence="1" type="ORF">COY10_02150</name>
</gene>
<dbReference type="PANTHER" id="PTHR46124">
    <property type="entry name" value="D-AMINOACYL-TRNA DEACYLASE"/>
    <property type="match status" value="1"/>
</dbReference>
<proteinExistence type="predicted"/>
<feature type="non-terminal residue" evidence="1">
    <location>
        <position position="1"/>
    </location>
</feature>
<reference evidence="2" key="1">
    <citation type="submission" date="2017-09" db="EMBL/GenBank/DDBJ databases">
        <title>Depth-based differentiation of microbial function through sediment-hosted aquifers and enrichment of novel symbionts in the deep terrestrial subsurface.</title>
        <authorList>
            <person name="Probst A.J."/>
            <person name="Ladd B."/>
            <person name="Jarett J.K."/>
            <person name="Geller-Mcgrath D.E."/>
            <person name="Sieber C.M.K."/>
            <person name="Emerson J.B."/>
            <person name="Anantharaman K."/>
            <person name="Thomas B.C."/>
            <person name="Malmstrom R."/>
            <person name="Stieglmeier M."/>
            <person name="Klingl A."/>
            <person name="Woyke T."/>
            <person name="Ryan C.M."/>
            <person name="Banfield J.F."/>
        </authorList>
    </citation>
    <scope>NUCLEOTIDE SEQUENCE [LARGE SCALE GENOMIC DNA]</scope>
</reference>
<evidence type="ECO:0000313" key="2">
    <source>
        <dbReference type="Proteomes" id="UP000231688"/>
    </source>
</evidence>
<dbReference type="Pfam" id="PF01026">
    <property type="entry name" value="TatD_DNase"/>
    <property type="match status" value="1"/>
</dbReference>